<accession>X1F9E4</accession>
<reference evidence="1" key="1">
    <citation type="journal article" date="2014" name="Front. Microbiol.">
        <title>High frequency of phylogenetically diverse reductive dehalogenase-homologous genes in deep subseafloor sedimentary metagenomes.</title>
        <authorList>
            <person name="Kawai M."/>
            <person name="Futagami T."/>
            <person name="Toyoda A."/>
            <person name="Takaki Y."/>
            <person name="Nishi S."/>
            <person name="Hori S."/>
            <person name="Arai W."/>
            <person name="Tsubouchi T."/>
            <person name="Morono Y."/>
            <person name="Uchiyama I."/>
            <person name="Ito T."/>
            <person name="Fujiyama A."/>
            <person name="Inagaki F."/>
            <person name="Takami H."/>
        </authorList>
    </citation>
    <scope>NUCLEOTIDE SEQUENCE</scope>
    <source>
        <strain evidence="1">Expedition CK06-06</strain>
    </source>
</reference>
<gene>
    <name evidence="1" type="ORF">S03H2_00895</name>
</gene>
<sequence>ALLNGKFDPTEASKKAHIYIFDIVEYEGKDIKDWPLKERKELISKFKDSEHIHFVKSSTNLEKDALSYIVDLENLKQVEKAKDKIMGYAHKGGPYPKHIAEGVMIKLLNTHYEVPQDHGACKWKEKYEIDCLVVGEKEIIREGKKTGNWNYELAVGPIDKEWAEAIGKKDKKAVIEFREKFYNHIGKSDNTKEDVAIGSILRVASEDVNSYETDDPKYPYYKAYVSVVLQPVPEKNVPDKIFVLERLSGFTPRRERLVEKAVKDDVKISIEEGKIPKEIYKEHAKENEPLPKEFYNSPREGEAFAQSHIRGLEPEDVEAYKKKEISLAELFTKHSIHVDLRMKLGEKKLIQWVITAQNTEKYFRMLKGEYEETAAGVKQPTKGMAIVKPSAEEPEMKEIKKTEELKEPSISREGAKLLEGIQIPGGYFISPGEVGSSAYKYAWMGLIWRGRVKTGVARKDYHELFFYPDEKLPSKNKELLNGIFVIKAFKRPKKEGSYWQIWKATMGMPADPVLHCDSGYHFPVPATDLKVIGREHYRYGRKEPE</sequence>
<dbReference type="Gene3D" id="3.30.470.30">
    <property type="entry name" value="DNA ligase/mRNA capping enzyme"/>
    <property type="match status" value="1"/>
</dbReference>
<organism evidence="1">
    <name type="scientific">marine sediment metagenome</name>
    <dbReference type="NCBI Taxonomy" id="412755"/>
    <lineage>
        <taxon>unclassified sequences</taxon>
        <taxon>metagenomes</taxon>
        <taxon>ecological metagenomes</taxon>
    </lineage>
</organism>
<dbReference type="SUPFAM" id="SSF56091">
    <property type="entry name" value="DNA ligase/mRNA capping enzyme, catalytic domain"/>
    <property type="match status" value="1"/>
</dbReference>
<proteinExistence type="predicted"/>
<protein>
    <recommendedName>
        <fullName evidence="2">ATP-dependent DNA ligase family profile domain-containing protein</fullName>
    </recommendedName>
</protein>
<evidence type="ECO:0000313" key="1">
    <source>
        <dbReference type="EMBL" id="GAH29180.1"/>
    </source>
</evidence>
<name>X1F9E4_9ZZZZ</name>
<dbReference type="AlphaFoldDB" id="X1F9E4"/>
<dbReference type="EMBL" id="BARU01000227">
    <property type="protein sequence ID" value="GAH29180.1"/>
    <property type="molecule type" value="Genomic_DNA"/>
</dbReference>
<comment type="caution">
    <text evidence="1">The sequence shown here is derived from an EMBL/GenBank/DDBJ whole genome shotgun (WGS) entry which is preliminary data.</text>
</comment>
<evidence type="ECO:0008006" key="2">
    <source>
        <dbReference type="Google" id="ProtNLM"/>
    </source>
</evidence>
<feature type="non-terminal residue" evidence="1">
    <location>
        <position position="1"/>
    </location>
</feature>